<dbReference type="PANTHER" id="PTHR48258:SF15">
    <property type="entry name" value="OS02G0543900 PROTEIN"/>
    <property type="match status" value="1"/>
</dbReference>
<dbReference type="EMBL" id="DP000086">
    <property type="protein sequence ID" value="AAP53710.2"/>
    <property type="molecule type" value="Genomic_DNA"/>
</dbReference>
<feature type="region of interest" description="Disordered" evidence="1">
    <location>
        <begin position="1310"/>
        <end position="1339"/>
    </location>
</feature>
<protein>
    <submittedName>
        <fullName evidence="5">Transposon protein, putative, CACTA, En/Spm sub-class</fullName>
    </submittedName>
</protein>
<dbReference type="InterPro" id="IPR004264">
    <property type="entry name" value="Transposase_23"/>
</dbReference>
<dbReference type="Pfam" id="PF13960">
    <property type="entry name" value="DUF4218"/>
    <property type="match status" value="1"/>
</dbReference>
<feature type="domain" description="DUF4218" evidence="4">
    <location>
        <begin position="514"/>
        <end position="624"/>
    </location>
</feature>
<dbReference type="InterPro" id="IPR004252">
    <property type="entry name" value="Probable_transposase_24"/>
</dbReference>
<sequence length="1486" mass="171106">MESETEGQQFDDMDAMLRDGLGFNDFNAVEGDGDVGEHSEDAEKFYKLAADASQDLYPRSKMSKLQFIIKLLHVKFLGGWSNSSFDELLVLFKEAFPMEGQLPDNFHAANKIVKSLGLGYINIDACKNDCILFRKEYENAKTCPRCNTSRWKVEKIGIDGKRVHKVPQKVLRYFPLKKRLQRLFMSEKTASDMRWHAEGRTKDGLLRHPADSPAWKNLDQQCPIFGAESRNIRLALAIDGFNPFGNMSVSHSTWPVVLIPYNPPPWLCMKQHNFILSLLIPGPTQPGNDMDVYFEPLVDELLDLFKQGVKTYDVSRDEWFQLRAAILYTITDLPGLGYVFRFDEKSFDGTKELRDAPVQPSGHDILKETENLNVVFGKAKKKKRKRKDDDNNDGGSTVIWKKRSYFFRLPYWEHLLVRHNLDIMHIEKNVCDNIVNTLLNVDRKGQVFLPPAAFFLSAHEKKLFCQVLKDVKFPDGYASNISNKYLLPLAIRRILPENVCVPLIRLSNFFQKMFSPVIRISEMEELEYEIAETICQLEKIFPLSFFNIMLHLPIHLAHEARLAGPVQYRNMFPIERYWMRLKSYVRAKSHPEGSITENYIFDESLTFCSRYLHGCSTRFNHRGRHDDGTCQTINKKSYLSKMGRHLLGKRYSSLDYNSWIQAHRYVLFNFDQIGPYLQKHREYILSTGIQRTTDIARVHHETFHDWFRTHVQDVVAKGENPSEEIQILAKGPDMHVITYNSYLINGYNFRTKSCDEGKSTQSSGLVVFAETSSFSSVKDINPVIGKVPYYGSITDIIELNYSGTGQVVLFKCDWIKLSRGKGVKKDKYGVTLVNFNHLSNNTNSLVDEPFILASQATQVYYVRDPIDQDWYAVRESKPRDFYDMGILECESEEDVYQQKDQVDVMNNTVNIDVDCGNDYLTRNDINGTTIDLAAVSQREEDVQDQLYEENDLRELSEADDMDQSFEANMDSYDGSHSDADIEETTEPKRGRGITTMETFWPIVENVKLKVDYNEHFQPVGPYASKLANVIGNLAKGKVLSLAYEDWTDVPNKDDVWDNVKRYFDLDECLKEYVMRSAHKKWKDFKNRLKAKYFDPEKTNKELWKKHDSRISLKVWKWLVCFWRSEKGKARSNRGKANRAKMVAVHTIGTRSLANVRHDMEKRKGRKVSRAEVFKVAYTRKDGRPQPAHEVTIAKIDEKLTEEPEFVDKPIEEGDYLSNLLGKENRGRIQPRIVEALQLNQKRPAMKIQPRIARELQLNLNKHARKVQPRIVEESQLNHNRHNGMVQPGVARELQVNQNMHVTKGVEKDVDNHNCTRQPKMTKKPCGETTSNHATSKRSKVPTVITQIAAEGVQKHMARYNNNKPTEIEGANVGTTKHANVKRAALACENVVGRDVFLKRIVRPYNRVARAIIQSQDPLEMVGGTMLGRECYKVVIDSLICGDAELFRPHRNLNYIRDAIGHCIAWPSQLVEEVSPQCNGEVTKRGL</sequence>
<dbReference type="Pfam" id="PF03004">
    <property type="entry name" value="Transposase_24"/>
    <property type="match status" value="1"/>
</dbReference>
<reference evidence="5" key="2">
    <citation type="submission" date="2003-05" db="EMBL/GenBank/DDBJ databases">
        <authorList>
            <person name="Buell C.R."/>
            <person name="Wing R.A."/>
            <person name="McCombie W.R."/>
            <person name="Messing J."/>
            <person name="Yuan Q."/>
            <person name="Ouyang S."/>
        </authorList>
    </citation>
    <scope>NUCLEOTIDE SEQUENCE</scope>
</reference>
<evidence type="ECO:0000259" key="2">
    <source>
        <dbReference type="Pfam" id="PF03017"/>
    </source>
</evidence>
<dbReference type="InterPro" id="IPR025452">
    <property type="entry name" value="DUF4218"/>
</dbReference>
<reference evidence="5" key="3">
    <citation type="submission" date="2006-07" db="EMBL/GenBank/DDBJ databases">
        <authorList>
            <person name="Buell R."/>
        </authorList>
    </citation>
    <scope>NUCLEOTIDE SEQUENCE</scope>
</reference>
<evidence type="ECO:0000259" key="3">
    <source>
        <dbReference type="Pfam" id="PF13952"/>
    </source>
</evidence>
<dbReference type="PANTHER" id="PTHR48258">
    <property type="entry name" value="DUF4218 DOMAIN-CONTAINING PROTEIN-RELATED"/>
    <property type="match status" value="1"/>
</dbReference>
<name>Q7XES8_ORYSJ</name>
<evidence type="ECO:0000259" key="4">
    <source>
        <dbReference type="Pfam" id="PF13960"/>
    </source>
</evidence>
<feature type="domain" description="DUF4216" evidence="3">
    <location>
        <begin position="797"/>
        <end position="873"/>
    </location>
</feature>
<dbReference type="InterPro" id="IPR025312">
    <property type="entry name" value="DUF4216"/>
</dbReference>
<dbReference type="Pfam" id="PF13952">
    <property type="entry name" value="DUF4216"/>
    <property type="match status" value="1"/>
</dbReference>
<organism evidence="5">
    <name type="scientific">Oryza sativa subsp. japonica</name>
    <name type="common">Rice</name>
    <dbReference type="NCBI Taxonomy" id="39947"/>
    <lineage>
        <taxon>Eukaryota</taxon>
        <taxon>Viridiplantae</taxon>
        <taxon>Streptophyta</taxon>
        <taxon>Embryophyta</taxon>
        <taxon>Tracheophyta</taxon>
        <taxon>Spermatophyta</taxon>
        <taxon>Magnoliopsida</taxon>
        <taxon>Liliopsida</taxon>
        <taxon>Poales</taxon>
        <taxon>Poaceae</taxon>
        <taxon>BOP clade</taxon>
        <taxon>Oryzoideae</taxon>
        <taxon>Oryzeae</taxon>
        <taxon>Oryzinae</taxon>
        <taxon>Oryza</taxon>
        <taxon>Oryza sativa</taxon>
    </lineage>
</organism>
<evidence type="ECO:0000256" key="1">
    <source>
        <dbReference type="SAM" id="MobiDB-lite"/>
    </source>
</evidence>
<gene>
    <name evidence="5" type="ordered locus">LOC_Os10g26910</name>
</gene>
<feature type="domain" description="Transposase Tnp1/En/Spm-like" evidence="2">
    <location>
        <begin position="1395"/>
        <end position="1459"/>
    </location>
</feature>
<dbReference type="Pfam" id="PF02992">
    <property type="entry name" value="Transposase_21"/>
    <property type="match status" value="1"/>
</dbReference>
<evidence type="ECO:0000313" key="5">
    <source>
        <dbReference type="EMBL" id="AAP53710.2"/>
    </source>
</evidence>
<proteinExistence type="predicted"/>
<dbReference type="Pfam" id="PF03017">
    <property type="entry name" value="Transposase_23"/>
    <property type="match status" value="1"/>
</dbReference>
<reference evidence="5" key="1">
    <citation type="journal article" date="2003" name="Science">
        <title>In-depth view of structure, activity, and evolution of rice chromosome 10.</title>
        <authorList>
            <consortium name="Rice Chromosome 10 Sequencing Consortium"/>
        </authorList>
    </citation>
    <scope>NUCLEOTIDE SEQUENCE [LARGE SCALE GENOMIC DNA]</scope>
</reference>
<dbReference type="InterPro" id="IPR004242">
    <property type="entry name" value="Transposase_21"/>
</dbReference>
<accession>Q7XES8</accession>